<dbReference type="Proteomes" id="UP001501666">
    <property type="component" value="Unassembled WGS sequence"/>
</dbReference>
<protein>
    <submittedName>
        <fullName evidence="2">Uncharacterized protein</fullName>
    </submittedName>
</protein>
<sequence>MNALRVAEQQRLDSRQVAEQQRLDAQRQEAEEDETVRRAFVQRITYDGSDNVFFDDGDLIFANGNTSWATTRVLLRFTRDKGAGAAASWTYSLMEFRVPACTEATFRITKDLEDEIQTEGITFSDVVAENYASVLNPHDNRWWYVPAFADSVPEPLAQEDHVLQQQQSVSTFTEPDKSRELSGCA</sequence>
<evidence type="ECO:0000256" key="1">
    <source>
        <dbReference type="SAM" id="MobiDB-lite"/>
    </source>
</evidence>
<accession>A0ABN3R1X5</accession>
<gene>
    <name evidence="2" type="ORF">GCM10010412_000730</name>
</gene>
<feature type="compositionally biased region" description="Polar residues" evidence="1">
    <location>
        <begin position="164"/>
        <end position="173"/>
    </location>
</feature>
<dbReference type="RefSeq" id="WP_346142253.1">
    <property type="nucleotide sequence ID" value="NZ_BAAATE010000001.1"/>
</dbReference>
<feature type="region of interest" description="Disordered" evidence="1">
    <location>
        <begin position="164"/>
        <end position="185"/>
    </location>
</feature>
<evidence type="ECO:0000313" key="2">
    <source>
        <dbReference type="EMBL" id="GAA2641610.1"/>
    </source>
</evidence>
<name>A0ABN3R1X5_9ACTN</name>
<organism evidence="2 3">
    <name type="scientific">Nonomuraea recticatena</name>
    <dbReference type="NCBI Taxonomy" id="46178"/>
    <lineage>
        <taxon>Bacteria</taxon>
        <taxon>Bacillati</taxon>
        <taxon>Actinomycetota</taxon>
        <taxon>Actinomycetes</taxon>
        <taxon>Streptosporangiales</taxon>
        <taxon>Streptosporangiaceae</taxon>
        <taxon>Nonomuraea</taxon>
    </lineage>
</organism>
<dbReference type="EMBL" id="BAAATE010000001">
    <property type="protein sequence ID" value="GAA2641610.1"/>
    <property type="molecule type" value="Genomic_DNA"/>
</dbReference>
<keyword evidence="3" id="KW-1185">Reference proteome</keyword>
<evidence type="ECO:0000313" key="3">
    <source>
        <dbReference type="Proteomes" id="UP001501666"/>
    </source>
</evidence>
<reference evidence="2 3" key="1">
    <citation type="journal article" date="2019" name="Int. J. Syst. Evol. Microbiol.">
        <title>The Global Catalogue of Microorganisms (GCM) 10K type strain sequencing project: providing services to taxonomists for standard genome sequencing and annotation.</title>
        <authorList>
            <consortium name="The Broad Institute Genomics Platform"/>
            <consortium name="The Broad Institute Genome Sequencing Center for Infectious Disease"/>
            <person name="Wu L."/>
            <person name="Ma J."/>
        </authorList>
    </citation>
    <scope>NUCLEOTIDE SEQUENCE [LARGE SCALE GENOMIC DNA]</scope>
    <source>
        <strain evidence="2 3">JCM 6835</strain>
    </source>
</reference>
<comment type="caution">
    <text evidence="2">The sequence shown here is derived from an EMBL/GenBank/DDBJ whole genome shotgun (WGS) entry which is preliminary data.</text>
</comment>
<feature type="compositionally biased region" description="Basic and acidic residues" evidence="1">
    <location>
        <begin position="174"/>
        <end position="185"/>
    </location>
</feature>
<proteinExistence type="predicted"/>